<dbReference type="EMBL" id="JNFA01000011">
    <property type="protein sequence ID" value="KGL42563.1"/>
    <property type="molecule type" value="Genomic_DNA"/>
</dbReference>
<dbReference type="Proteomes" id="UP000565628">
    <property type="component" value="Unassembled WGS sequence"/>
</dbReference>
<dbReference type="Proteomes" id="UP000541955">
    <property type="component" value="Unassembled WGS sequence"/>
</dbReference>
<evidence type="ECO:0000313" key="16">
    <source>
        <dbReference type="EMBL" id="MBC2243369.1"/>
    </source>
</evidence>
<dbReference type="EMBL" id="JAARRW010000002">
    <property type="protein sequence ID" value="MBC1561303.1"/>
    <property type="molecule type" value="Genomic_DNA"/>
</dbReference>
<evidence type="ECO:0000313" key="9">
    <source>
        <dbReference type="EMBL" id="MBC1778859.1"/>
    </source>
</evidence>
<dbReference type="Proteomes" id="UP000544413">
    <property type="component" value="Unassembled WGS sequence"/>
</dbReference>
<dbReference type="RefSeq" id="WP_036084318.1">
    <property type="nucleotide sequence ID" value="NZ_CBCSHQ010000001.1"/>
</dbReference>
<dbReference type="InterPro" id="IPR037523">
    <property type="entry name" value="VOC_core"/>
</dbReference>
<organism evidence="2 21">
    <name type="scientific">Listeria booriae</name>
    <dbReference type="NCBI Taxonomy" id="1552123"/>
    <lineage>
        <taxon>Bacteria</taxon>
        <taxon>Bacillati</taxon>
        <taxon>Bacillota</taxon>
        <taxon>Bacilli</taxon>
        <taxon>Bacillales</taxon>
        <taxon>Listeriaceae</taxon>
        <taxon>Listeria</taxon>
    </lineage>
</organism>
<proteinExistence type="predicted"/>
<evidence type="ECO:0000313" key="13">
    <source>
        <dbReference type="EMBL" id="MBC2167257.1"/>
    </source>
</evidence>
<dbReference type="Proteomes" id="UP000553016">
    <property type="component" value="Unassembled WGS sequence"/>
</dbReference>
<evidence type="ECO:0000313" key="20">
    <source>
        <dbReference type="EMBL" id="MBC2371213.1"/>
    </source>
</evidence>
<dbReference type="Proteomes" id="UP000574104">
    <property type="component" value="Unassembled WGS sequence"/>
</dbReference>
<evidence type="ECO:0000313" key="26">
    <source>
        <dbReference type="Proteomes" id="UP000543005"/>
    </source>
</evidence>
<dbReference type="EMBL" id="JAARRU010000002">
    <property type="protein sequence ID" value="MBC1565563.1"/>
    <property type="molecule type" value="Genomic_DNA"/>
</dbReference>
<accession>A0A099WDH6</accession>
<evidence type="ECO:0000259" key="1">
    <source>
        <dbReference type="PROSITE" id="PS51819"/>
    </source>
</evidence>
<dbReference type="Proteomes" id="UP000546244">
    <property type="component" value="Unassembled WGS sequence"/>
</dbReference>
<evidence type="ECO:0000313" key="3">
    <source>
        <dbReference type="EMBL" id="MBC1316466.1"/>
    </source>
</evidence>
<dbReference type="AlphaFoldDB" id="A0A099WDH6"/>
<dbReference type="STRING" id="1552123.EP57_03630"/>
<evidence type="ECO:0000313" key="5">
    <source>
        <dbReference type="EMBL" id="MBC1400761.1"/>
    </source>
</evidence>
<dbReference type="GO" id="GO:0051213">
    <property type="term" value="F:dioxygenase activity"/>
    <property type="evidence" value="ECO:0007669"/>
    <property type="project" value="UniProtKB-KW"/>
</dbReference>
<keyword evidence="3" id="KW-0560">Oxidoreductase</keyword>
<evidence type="ECO:0000313" key="17">
    <source>
        <dbReference type="EMBL" id="MBC2283163.1"/>
    </source>
</evidence>
<evidence type="ECO:0000313" key="37">
    <source>
        <dbReference type="Proteomes" id="UP000585696"/>
    </source>
</evidence>
<evidence type="ECO:0000313" key="24">
    <source>
        <dbReference type="Proteomes" id="UP000541735"/>
    </source>
</evidence>
<dbReference type="EMBL" id="JAARZA010000006">
    <property type="protein sequence ID" value="MBC2241534.1"/>
    <property type="molecule type" value="Genomic_DNA"/>
</dbReference>
<evidence type="ECO:0000313" key="14">
    <source>
        <dbReference type="EMBL" id="MBC2175095.1"/>
    </source>
</evidence>
<evidence type="ECO:0000313" key="32">
    <source>
        <dbReference type="Proteomes" id="UP000548082"/>
    </source>
</evidence>
<dbReference type="Proteomes" id="UP000548082">
    <property type="component" value="Unassembled WGS sequence"/>
</dbReference>
<dbReference type="EMBL" id="JAARZS010000004">
    <property type="protein sequence ID" value="MBC2283163.1"/>
    <property type="molecule type" value="Genomic_DNA"/>
</dbReference>
<evidence type="ECO:0000313" key="38">
    <source>
        <dbReference type="Proteomes" id="UP000586951"/>
    </source>
</evidence>
<reference evidence="2 21" key="1">
    <citation type="submission" date="2014-05" db="EMBL/GenBank/DDBJ databases">
        <title>Novel Listeriaceae from food processing environments.</title>
        <authorList>
            <person name="den Bakker H.C."/>
        </authorList>
    </citation>
    <scope>NUCLEOTIDE SEQUENCE [LARGE SCALE GENOMIC DNA]</scope>
    <source>
        <strain evidence="2 21">FSL A5-0281</strain>
    </source>
</reference>
<dbReference type="Pfam" id="PF00903">
    <property type="entry name" value="Glyoxalase"/>
    <property type="match status" value="1"/>
</dbReference>
<evidence type="ECO:0000313" key="33">
    <source>
        <dbReference type="Proteomes" id="UP000550367"/>
    </source>
</evidence>
<evidence type="ECO:0000313" key="18">
    <source>
        <dbReference type="EMBL" id="MBC2291838.1"/>
    </source>
</evidence>
<evidence type="ECO:0000313" key="6">
    <source>
        <dbReference type="EMBL" id="MBC1561303.1"/>
    </source>
</evidence>
<dbReference type="PROSITE" id="PS51819">
    <property type="entry name" value="VOC"/>
    <property type="match status" value="1"/>
</dbReference>
<dbReference type="EMBL" id="JAARMV010000001">
    <property type="protein sequence ID" value="MBC2371213.1"/>
    <property type="molecule type" value="Genomic_DNA"/>
</dbReference>
<evidence type="ECO:0000313" key="39">
    <source>
        <dbReference type="Proteomes" id="UP000591929"/>
    </source>
</evidence>
<dbReference type="EMBL" id="JAAROV010000002">
    <property type="protein sequence ID" value="MBC1316466.1"/>
    <property type="molecule type" value="Genomic_DNA"/>
</dbReference>
<dbReference type="Proteomes" id="UP000543379">
    <property type="component" value="Unassembled WGS sequence"/>
</dbReference>
<dbReference type="InterPro" id="IPR004360">
    <property type="entry name" value="Glyas_Fos-R_dOase_dom"/>
</dbReference>
<dbReference type="Proteomes" id="UP000591929">
    <property type="component" value="Unassembled WGS sequence"/>
</dbReference>
<evidence type="ECO:0000313" key="4">
    <source>
        <dbReference type="EMBL" id="MBC1371492.1"/>
    </source>
</evidence>
<dbReference type="EMBL" id="JAARYY010000002">
    <property type="protein sequence ID" value="MBC2243369.1"/>
    <property type="molecule type" value="Genomic_DNA"/>
</dbReference>
<evidence type="ECO:0000313" key="8">
    <source>
        <dbReference type="EMBL" id="MBC1616608.1"/>
    </source>
</evidence>
<comment type="caution">
    <text evidence="2">The sequence shown here is derived from an EMBL/GenBank/DDBJ whole genome shotgun (WGS) entry which is preliminary data.</text>
</comment>
<dbReference type="EMBL" id="JAASWV010000006">
    <property type="protein sequence ID" value="MBC2310450.1"/>
    <property type="molecule type" value="Genomic_DNA"/>
</dbReference>
<name>A0A099WDH6_9LIST</name>
<dbReference type="eggNOG" id="COG0346">
    <property type="taxonomic scope" value="Bacteria"/>
</dbReference>
<dbReference type="OrthoDB" id="9796521at2"/>
<dbReference type="EMBL" id="JAARYH010000004">
    <property type="protein sequence ID" value="MBC2167257.1"/>
    <property type="molecule type" value="Genomic_DNA"/>
</dbReference>
<dbReference type="EMBL" id="JAARZT010000002">
    <property type="protein sequence ID" value="MBC2291838.1"/>
    <property type="molecule type" value="Genomic_DNA"/>
</dbReference>
<evidence type="ECO:0000313" key="29">
    <source>
        <dbReference type="Proteomes" id="UP000546244"/>
    </source>
</evidence>
<dbReference type="Proteomes" id="UP000029844">
    <property type="component" value="Unassembled WGS sequence"/>
</dbReference>
<evidence type="ECO:0000313" key="22">
    <source>
        <dbReference type="Proteomes" id="UP000519573"/>
    </source>
</evidence>
<dbReference type="Proteomes" id="UP000546806">
    <property type="component" value="Unassembled WGS sequence"/>
</dbReference>
<dbReference type="Proteomes" id="UP000519573">
    <property type="component" value="Unassembled WGS sequence"/>
</dbReference>
<feature type="domain" description="VOC" evidence="1">
    <location>
        <begin position="4"/>
        <end position="119"/>
    </location>
</feature>
<keyword evidence="21" id="KW-1185">Reference proteome</keyword>
<evidence type="ECO:0000313" key="7">
    <source>
        <dbReference type="EMBL" id="MBC1565563.1"/>
    </source>
</evidence>
<dbReference type="EMBL" id="JAARWW010000001">
    <property type="protein sequence ID" value="MBC2002247.1"/>
    <property type="molecule type" value="Genomic_DNA"/>
</dbReference>
<dbReference type="Proteomes" id="UP000541735">
    <property type="component" value="Unassembled WGS sequence"/>
</dbReference>
<dbReference type="Proteomes" id="UP000547643">
    <property type="component" value="Unassembled WGS sequence"/>
</dbReference>
<evidence type="ECO:0000313" key="27">
    <source>
        <dbReference type="Proteomes" id="UP000543379"/>
    </source>
</evidence>
<dbReference type="EMBL" id="JAARSH010000006">
    <property type="protein sequence ID" value="MBC1616608.1"/>
    <property type="molecule type" value="Genomic_DNA"/>
</dbReference>
<evidence type="ECO:0000313" key="36">
    <source>
        <dbReference type="Proteomes" id="UP000574104"/>
    </source>
</evidence>
<evidence type="ECO:0000313" key="19">
    <source>
        <dbReference type="EMBL" id="MBC2310450.1"/>
    </source>
</evidence>
<dbReference type="GeneID" id="58716514"/>
<dbReference type="Gene3D" id="3.10.180.10">
    <property type="entry name" value="2,3-Dihydroxybiphenyl 1,2-Dioxygenase, domain 1"/>
    <property type="match status" value="1"/>
</dbReference>
<dbReference type="EMBL" id="JAARVD010000002">
    <property type="protein sequence ID" value="MBC1795926.1"/>
    <property type="molecule type" value="Genomic_DNA"/>
</dbReference>
<dbReference type="EMBL" id="JAARUV010000002">
    <property type="protein sequence ID" value="MBC1778859.1"/>
    <property type="molecule type" value="Genomic_DNA"/>
</dbReference>
<dbReference type="EMBL" id="JAARXI010000009">
    <property type="protein sequence ID" value="MBC2117927.1"/>
    <property type="molecule type" value="Genomic_DNA"/>
</dbReference>
<dbReference type="EMBL" id="JAARPT010000002">
    <property type="protein sequence ID" value="MBC1400761.1"/>
    <property type="molecule type" value="Genomic_DNA"/>
</dbReference>
<evidence type="ECO:0000313" key="15">
    <source>
        <dbReference type="EMBL" id="MBC2241534.1"/>
    </source>
</evidence>
<evidence type="ECO:0000313" key="35">
    <source>
        <dbReference type="Proteomes" id="UP000565628"/>
    </source>
</evidence>
<dbReference type="Proteomes" id="UP000550367">
    <property type="component" value="Unassembled WGS sequence"/>
</dbReference>
<evidence type="ECO:0000313" key="30">
    <source>
        <dbReference type="Proteomes" id="UP000546806"/>
    </source>
</evidence>
<evidence type="ECO:0000313" key="23">
    <source>
        <dbReference type="Proteomes" id="UP000529446"/>
    </source>
</evidence>
<reference evidence="22 23" key="2">
    <citation type="submission" date="2020-03" db="EMBL/GenBank/DDBJ databases">
        <title>Soil Listeria distribution.</title>
        <authorList>
            <person name="Liao J."/>
            <person name="Wiedmann M."/>
        </authorList>
    </citation>
    <scope>NUCLEOTIDE SEQUENCE [LARGE SCALE GENOMIC DNA]</scope>
    <source>
        <strain evidence="19 35">FSL L7-0039</strain>
        <strain evidence="18 26">FSL L7-0051</strain>
        <strain evidence="17 37">FSL L7-0054</strain>
        <strain evidence="15 34">FSL L7-0149</strain>
        <strain evidence="16 33">FSL L7-0153</strain>
        <strain evidence="13 22">FSL L7-0245</strain>
        <strain evidence="14 24">FSL L7-0259</strain>
        <strain evidence="12 23">FSL L7-0360</strain>
        <strain evidence="11 30">FSL L7-0435</strain>
        <strain evidence="10 32">FSL L7-0990</strain>
        <strain evidence="9 31">FSL L7-1017</strain>
        <strain evidence="8 36">FSL L7-1299</strain>
        <strain evidence="6 25">FSL L7-1387</strain>
        <strain evidence="7 38">FSL L7-1427</strain>
        <strain evidence="5 28">FSL L7-1658</strain>
        <strain evidence="4 39">FSL L7-1681</strain>
        <strain evidence="3 27">FSL L7-1816</strain>
        <strain evidence="20 29">FSL L7-1850</strain>
    </source>
</reference>
<evidence type="ECO:0000313" key="21">
    <source>
        <dbReference type="Proteomes" id="UP000029844"/>
    </source>
</evidence>
<dbReference type="Proteomes" id="UP000586951">
    <property type="component" value="Unassembled WGS sequence"/>
</dbReference>
<evidence type="ECO:0000313" key="11">
    <source>
        <dbReference type="EMBL" id="MBC2002247.1"/>
    </source>
</evidence>
<dbReference type="Proteomes" id="UP000529446">
    <property type="component" value="Unassembled WGS sequence"/>
</dbReference>
<dbReference type="Proteomes" id="UP000543005">
    <property type="component" value="Unassembled WGS sequence"/>
</dbReference>
<dbReference type="Proteomes" id="UP000585696">
    <property type="component" value="Unassembled WGS sequence"/>
</dbReference>
<dbReference type="InterPro" id="IPR029068">
    <property type="entry name" value="Glyas_Bleomycin-R_OHBP_Dase"/>
</dbReference>
<evidence type="ECO:0000313" key="10">
    <source>
        <dbReference type="EMBL" id="MBC1795926.1"/>
    </source>
</evidence>
<evidence type="ECO:0000313" key="28">
    <source>
        <dbReference type="Proteomes" id="UP000544413"/>
    </source>
</evidence>
<dbReference type="EMBL" id="JAARYD010000001">
    <property type="protein sequence ID" value="MBC2175095.1"/>
    <property type="molecule type" value="Genomic_DNA"/>
</dbReference>
<evidence type="ECO:0000313" key="25">
    <source>
        <dbReference type="Proteomes" id="UP000541955"/>
    </source>
</evidence>
<sequence length="121" mass="13557">MLKGWEGINIAVSNPEQFVRFYSEQLGVPLVFEGHGGYNGAKLAFSRNDPGIIVWNKENNDVSTQGPTEFVFRADDLDKTYEQLKFNGVAIQPPFMADWGGKELRCADPEGNSILILDIEY</sequence>
<dbReference type="SUPFAM" id="SSF54593">
    <property type="entry name" value="Glyoxalase/Bleomycin resistance protein/Dihydroxybiphenyl dioxygenase"/>
    <property type="match status" value="1"/>
</dbReference>
<gene>
    <name evidence="2" type="ORF">EP57_03630</name>
    <name evidence="3" type="ORF">HB811_06760</name>
    <name evidence="5" type="ORF">HB836_04055</name>
    <name evidence="4" type="ORF">HB847_03850</name>
    <name evidence="6" type="ORF">HB902_04420</name>
    <name evidence="8" type="ORF">HB904_10435</name>
    <name evidence="7" type="ORF">HB907_09105</name>
    <name evidence="20" type="ORF">HBP98_04235</name>
    <name evidence="9" type="ORF">HCA46_08420</name>
    <name evidence="10" type="ORF">HCA55_04265</name>
    <name evidence="11" type="ORF">HCA78_00605</name>
    <name evidence="12" type="ORF">HCB06_14945</name>
    <name evidence="16" type="ORF">HCB25_04765</name>
    <name evidence="13" type="ORF">HCB26_11825</name>
    <name evidence="14" type="ORF">HCB27_00590</name>
    <name evidence="15" type="ORF">HCB35_13730</name>
    <name evidence="17" type="ORF">HCB69_02070</name>
    <name evidence="18" type="ORF">HCC36_01220</name>
    <name evidence="19" type="ORF">HCJ81_06095</name>
</gene>
<dbReference type="EMBL" id="JAARPL010000002">
    <property type="protein sequence ID" value="MBC1371492.1"/>
    <property type="molecule type" value="Genomic_DNA"/>
</dbReference>
<protein>
    <submittedName>
        <fullName evidence="3">Glyoxalase/bleomycin resistance/dioxygenase family protein</fullName>
    </submittedName>
</protein>
<evidence type="ECO:0000313" key="34">
    <source>
        <dbReference type="Proteomes" id="UP000553016"/>
    </source>
</evidence>
<keyword evidence="3" id="KW-0223">Dioxygenase</keyword>
<evidence type="ECO:0000313" key="31">
    <source>
        <dbReference type="Proteomes" id="UP000547643"/>
    </source>
</evidence>
<evidence type="ECO:0000313" key="12">
    <source>
        <dbReference type="EMBL" id="MBC2117927.1"/>
    </source>
</evidence>
<evidence type="ECO:0000313" key="2">
    <source>
        <dbReference type="EMBL" id="KGL42563.1"/>
    </source>
</evidence>